<dbReference type="InterPro" id="IPR050090">
    <property type="entry name" value="Tyrosine_recombinase_XerCD"/>
</dbReference>
<keyword evidence="4 9" id="KW-0159">Chromosome partition</keyword>
<dbReference type="NCBIfam" id="NF001399">
    <property type="entry name" value="PRK00283.1"/>
    <property type="match status" value="1"/>
</dbReference>
<feature type="domain" description="Core-binding (CB)" evidence="12">
    <location>
        <begin position="1"/>
        <end position="92"/>
    </location>
</feature>
<feature type="active site" description="O-(3'-phospho-DNA)-tyrosine intermediate" evidence="9">
    <location>
        <position position="284"/>
    </location>
</feature>
<keyword evidence="14" id="KW-1185">Reference proteome</keyword>
<evidence type="ECO:0000256" key="2">
    <source>
        <dbReference type="ARBA" id="ARBA00022490"/>
    </source>
</evidence>
<dbReference type="GO" id="GO:0006313">
    <property type="term" value="P:DNA transposition"/>
    <property type="evidence" value="ECO:0007669"/>
    <property type="project" value="UniProtKB-UniRule"/>
</dbReference>
<evidence type="ECO:0000256" key="7">
    <source>
        <dbReference type="ARBA" id="ARBA00023172"/>
    </source>
</evidence>
<comment type="similarity">
    <text evidence="9">Belongs to the 'phage' integrase family. XerC subfamily.</text>
</comment>
<dbReference type="SUPFAM" id="SSF56349">
    <property type="entry name" value="DNA breaking-rejoining enzymes"/>
    <property type="match status" value="1"/>
</dbReference>
<dbReference type="PANTHER" id="PTHR30349">
    <property type="entry name" value="PHAGE INTEGRASE-RELATED"/>
    <property type="match status" value="1"/>
</dbReference>
<dbReference type="HAMAP" id="MF_01808">
    <property type="entry name" value="Recomb_XerC_XerD"/>
    <property type="match status" value="1"/>
</dbReference>
<dbReference type="Gene3D" id="1.10.150.130">
    <property type="match status" value="1"/>
</dbReference>
<dbReference type="InterPro" id="IPR010998">
    <property type="entry name" value="Integrase_recombinase_N"/>
</dbReference>
<dbReference type="GO" id="GO:0009037">
    <property type="term" value="F:tyrosine-based site-specific recombinase activity"/>
    <property type="evidence" value="ECO:0007669"/>
    <property type="project" value="UniProtKB-UniRule"/>
</dbReference>
<evidence type="ECO:0000313" key="14">
    <source>
        <dbReference type="Proteomes" id="UP001286174"/>
    </source>
</evidence>
<evidence type="ECO:0000256" key="6">
    <source>
        <dbReference type="ARBA" id="ARBA00023125"/>
    </source>
</evidence>
<dbReference type="RefSeq" id="WP_370596418.1">
    <property type="nucleotide sequence ID" value="NZ_JALBUR010000026.1"/>
</dbReference>
<dbReference type="GO" id="GO:0003677">
    <property type="term" value="F:DNA binding"/>
    <property type="evidence" value="ECO:0007669"/>
    <property type="project" value="UniProtKB-UniRule"/>
</dbReference>
<dbReference type="Pfam" id="PF00589">
    <property type="entry name" value="Phage_integrase"/>
    <property type="match status" value="1"/>
</dbReference>
<evidence type="ECO:0000256" key="8">
    <source>
        <dbReference type="ARBA" id="ARBA00023306"/>
    </source>
</evidence>
<evidence type="ECO:0000313" key="13">
    <source>
        <dbReference type="EMBL" id="MDX8420211.1"/>
    </source>
</evidence>
<dbReference type="Pfam" id="PF02899">
    <property type="entry name" value="Phage_int_SAM_1"/>
    <property type="match status" value="1"/>
</dbReference>
<evidence type="ECO:0000256" key="4">
    <source>
        <dbReference type="ARBA" id="ARBA00022829"/>
    </source>
</evidence>
<feature type="active site" evidence="9">
    <location>
        <position position="252"/>
    </location>
</feature>
<feature type="active site" evidence="9">
    <location>
        <position position="177"/>
    </location>
</feature>
<dbReference type="PANTHER" id="PTHR30349:SF41">
    <property type="entry name" value="INTEGRASE_RECOMBINASE PROTEIN MJ0367-RELATED"/>
    <property type="match status" value="1"/>
</dbReference>
<dbReference type="SUPFAM" id="SSF47823">
    <property type="entry name" value="lambda integrase-like, N-terminal domain"/>
    <property type="match status" value="1"/>
</dbReference>
<evidence type="ECO:0000256" key="3">
    <source>
        <dbReference type="ARBA" id="ARBA00022618"/>
    </source>
</evidence>
<evidence type="ECO:0000256" key="10">
    <source>
        <dbReference type="SAM" id="MobiDB-lite"/>
    </source>
</evidence>
<feature type="domain" description="Tyr recombinase" evidence="11">
    <location>
        <begin position="113"/>
        <end position="297"/>
    </location>
</feature>
<protein>
    <recommendedName>
        <fullName evidence="9">Tyrosine recombinase XerC</fullName>
    </recommendedName>
</protein>
<keyword evidence="3 9" id="KW-0132">Cell division</keyword>
<dbReference type="InterPro" id="IPR002104">
    <property type="entry name" value="Integrase_catalytic"/>
</dbReference>
<proteinExistence type="inferred from homology"/>
<organism evidence="13 14">
    <name type="scientific">Grylomicrobium aquisgranensis</name>
    <dbReference type="NCBI Taxonomy" id="2926318"/>
    <lineage>
        <taxon>Bacteria</taxon>
        <taxon>Bacillati</taxon>
        <taxon>Bacillota</taxon>
        <taxon>Erysipelotrichia</taxon>
        <taxon>Erysipelotrichales</taxon>
        <taxon>Erysipelotrichaceae</taxon>
        <taxon>Grylomicrobium</taxon>
    </lineage>
</organism>
<feature type="active site" evidence="9">
    <location>
        <position position="275"/>
    </location>
</feature>
<dbReference type="InterPro" id="IPR004107">
    <property type="entry name" value="Integrase_SAM-like_N"/>
</dbReference>
<reference evidence="13 14" key="1">
    <citation type="submission" date="2022-03" db="EMBL/GenBank/DDBJ databases">
        <title>Novel taxa within the pig intestine.</title>
        <authorList>
            <person name="Wylensek D."/>
            <person name="Bishof K."/>
            <person name="Afrizal A."/>
            <person name="Clavel T."/>
        </authorList>
    </citation>
    <scope>NUCLEOTIDE SEQUENCE [LARGE SCALE GENOMIC DNA]</scope>
    <source>
        <strain evidence="13 14">CLA-KB-P133</strain>
    </source>
</reference>
<gene>
    <name evidence="9" type="primary">xerC</name>
    <name evidence="13" type="ORF">MOZ60_08905</name>
</gene>
<dbReference type="GO" id="GO:0051301">
    <property type="term" value="P:cell division"/>
    <property type="evidence" value="ECO:0007669"/>
    <property type="project" value="UniProtKB-KW"/>
</dbReference>
<evidence type="ECO:0000256" key="5">
    <source>
        <dbReference type="ARBA" id="ARBA00022908"/>
    </source>
</evidence>
<dbReference type="Gene3D" id="1.10.443.10">
    <property type="entry name" value="Intergrase catalytic core"/>
    <property type="match status" value="1"/>
</dbReference>
<accession>A0AB35U7T4</accession>
<comment type="function">
    <text evidence="9">Site-specific tyrosine recombinase, which acts by catalyzing the cutting and rejoining of the recombining DNA molecules. The XerC-XerD complex is essential to convert dimers of the bacterial chromosome into monomers to permit their segregation at cell division. It also contributes to the segregational stability of plasmids.</text>
</comment>
<feature type="active site" evidence="9">
    <location>
        <position position="249"/>
    </location>
</feature>
<dbReference type="AlphaFoldDB" id="A0AB35U7T4"/>
<dbReference type="PROSITE" id="PS51900">
    <property type="entry name" value="CB"/>
    <property type="match status" value="1"/>
</dbReference>
<comment type="caution">
    <text evidence="13">The sequence shown here is derived from an EMBL/GenBank/DDBJ whole genome shotgun (WGS) entry which is preliminary data.</text>
</comment>
<dbReference type="PROSITE" id="PS51898">
    <property type="entry name" value="TYR_RECOMBINASE"/>
    <property type="match status" value="1"/>
</dbReference>
<name>A0AB35U7T4_9FIRM</name>
<dbReference type="Proteomes" id="UP001286174">
    <property type="component" value="Unassembled WGS sequence"/>
</dbReference>
<keyword evidence="8 9" id="KW-0131">Cell cycle</keyword>
<dbReference type="GO" id="GO:0007059">
    <property type="term" value="P:chromosome segregation"/>
    <property type="evidence" value="ECO:0007669"/>
    <property type="project" value="UniProtKB-UniRule"/>
</dbReference>
<keyword evidence="5 9" id="KW-0229">DNA integration</keyword>
<keyword evidence="7 9" id="KW-0233">DNA recombination</keyword>
<comment type="subunit">
    <text evidence="9">Forms a cyclic heterotetrameric complex composed of two molecules of XerC and two molecules of XerD.</text>
</comment>
<dbReference type="CDD" id="cd00798">
    <property type="entry name" value="INT_XerDC_C"/>
    <property type="match status" value="1"/>
</dbReference>
<dbReference type="GO" id="GO:0005737">
    <property type="term" value="C:cytoplasm"/>
    <property type="evidence" value="ECO:0007669"/>
    <property type="project" value="UniProtKB-SubCell"/>
</dbReference>
<feature type="region of interest" description="Disordered" evidence="10">
    <location>
        <begin position="299"/>
        <end position="321"/>
    </location>
</feature>
<dbReference type="EMBL" id="JALBUR010000026">
    <property type="protein sequence ID" value="MDX8420211.1"/>
    <property type="molecule type" value="Genomic_DNA"/>
</dbReference>
<dbReference type="InterPro" id="IPR044068">
    <property type="entry name" value="CB"/>
</dbReference>
<keyword evidence="6 9" id="KW-0238">DNA-binding</keyword>
<evidence type="ECO:0000256" key="9">
    <source>
        <dbReference type="HAMAP-Rule" id="MF_01808"/>
    </source>
</evidence>
<dbReference type="InterPro" id="IPR011010">
    <property type="entry name" value="DNA_brk_join_enz"/>
</dbReference>
<evidence type="ECO:0000256" key="1">
    <source>
        <dbReference type="ARBA" id="ARBA00004496"/>
    </source>
</evidence>
<dbReference type="InterPro" id="IPR023009">
    <property type="entry name" value="Tyrosine_recombinase_XerC/XerD"/>
</dbReference>
<comment type="subcellular location">
    <subcellularLocation>
        <location evidence="1 9">Cytoplasm</location>
    </subcellularLocation>
</comment>
<evidence type="ECO:0000259" key="12">
    <source>
        <dbReference type="PROSITE" id="PS51900"/>
    </source>
</evidence>
<evidence type="ECO:0000259" key="11">
    <source>
        <dbReference type="PROSITE" id="PS51898"/>
    </source>
</evidence>
<sequence length="321" mass="36683">MSFEDSLDGFLSQISRSRTGSKDTRDAYHRDVQRFLSYLEDQNITSFENVTRNDIADYITQLRSGHIGGHVLSNASFSRNLSSLKSFWRYLNQYEHVQANPVQAFHGSRHTRKLPEYLTFDQMESLLNTFDLSTLNGVRDRCILETMYACGLRVSECAGIRIQDVSLSENYLRVLGKESKERMVPFYPRCSQLLKIYLQQVRPLLMQGHPENGILFINRFGKGISSRSIQIMVEKAGVNAGLYIHVHPHMIRHSFATHLLDNGADLRVVQELLGHSSLSTTQIYTHLTQDRLAKVVEAAHPHSLTNEEKQQKTGISDDKKL</sequence>
<keyword evidence="2 9" id="KW-0963">Cytoplasm</keyword>
<feature type="active site" evidence="9">
    <location>
        <position position="153"/>
    </location>
</feature>
<dbReference type="InterPro" id="IPR013762">
    <property type="entry name" value="Integrase-like_cat_sf"/>
</dbReference>